<reference evidence="2 3" key="1">
    <citation type="submission" date="2019-04" db="EMBL/GenBank/DDBJ databases">
        <title>Fungal friends and foes A comparative genomics study of 23 Aspergillus species from section Flavi.</title>
        <authorList>
            <consortium name="DOE Joint Genome Institute"/>
            <person name="Kjaerbolling I."/>
            <person name="Vesth T.C."/>
            <person name="Frisvad J.C."/>
            <person name="Nybo J.L."/>
            <person name="Theobald S."/>
            <person name="Kildgaard S."/>
            <person name="Petersen T.I."/>
            <person name="Kuo A."/>
            <person name="Sato A."/>
            <person name="Lyhne E.K."/>
            <person name="Kogle M.E."/>
            <person name="Wiebenga A."/>
            <person name="Kun R.S."/>
            <person name="Lubbers R.J."/>
            <person name="Makela M.R."/>
            <person name="Barry K."/>
            <person name="Chovatia M."/>
            <person name="Clum A."/>
            <person name="Daum C."/>
            <person name="Haridas S."/>
            <person name="He G."/>
            <person name="LaButti K."/>
            <person name="Lipzen A."/>
            <person name="Mondo S."/>
            <person name="Pangilinan J."/>
            <person name="Riley R."/>
            <person name="Salamov A."/>
            <person name="Simmons B.A."/>
            <person name="Magnuson J.K."/>
            <person name="Henrissat B."/>
            <person name="Mortensen U.H."/>
            <person name="Larsen T.O."/>
            <person name="De vries R.P."/>
            <person name="Grigoriev I.V."/>
            <person name="Machida M."/>
            <person name="Baker S.E."/>
            <person name="Andersen M.R."/>
        </authorList>
    </citation>
    <scope>NUCLEOTIDE SEQUENCE [LARGE SCALE GENOMIC DNA]</scope>
    <source>
        <strain evidence="2 3">CBS 117618</strain>
    </source>
</reference>
<feature type="region of interest" description="Disordered" evidence="1">
    <location>
        <begin position="1"/>
        <end position="45"/>
    </location>
</feature>
<evidence type="ECO:0000313" key="2">
    <source>
        <dbReference type="EMBL" id="KAB8203209.1"/>
    </source>
</evidence>
<feature type="compositionally biased region" description="Polar residues" evidence="1">
    <location>
        <begin position="36"/>
        <end position="45"/>
    </location>
</feature>
<evidence type="ECO:0000256" key="1">
    <source>
        <dbReference type="SAM" id="MobiDB-lite"/>
    </source>
</evidence>
<sequence length="135" mass="14584">MEPTMNPAAADPSASTASTTTNPTAAQGQTYDALRNDSTASEGSLTGVTNSIANVAGNSISEAKNKLTAVASNESVQSVWEQVRSRATGRNNETQEVDTSPNQDEIDLIDNMDKEKIAEFLRERNRSDVRLPKRR</sequence>
<organism evidence="2 3">
    <name type="scientific">Aspergillus parasiticus</name>
    <dbReference type="NCBI Taxonomy" id="5067"/>
    <lineage>
        <taxon>Eukaryota</taxon>
        <taxon>Fungi</taxon>
        <taxon>Dikarya</taxon>
        <taxon>Ascomycota</taxon>
        <taxon>Pezizomycotina</taxon>
        <taxon>Eurotiomycetes</taxon>
        <taxon>Eurotiomycetidae</taxon>
        <taxon>Eurotiales</taxon>
        <taxon>Aspergillaceae</taxon>
        <taxon>Aspergillus</taxon>
        <taxon>Aspergillus subgen. Circumdati</taxon>
    </lineage>
</organism>
<proteinExistence type="predicted"/>
<evidence type="ECO:0000313" key="3">
    <source>
        <dbReference type="Proteomes" id="UP000326532"/>
    </source>
</evidence>
<dbReference type="AlphaFoldDB" id="A0A5N6DDX8"/>
<name>A0A5N6DDX8_ASPPA</name>
<gene>
    <name evidence="2" type="ORF">BDV34DRAFT_227629</name>
</gene>
<dbReference type="Proteomes" id="UP000326532">
    <property type="component" value="Unassembled WGS sequence"/>
</dbReference>
<dbReference type="VEuPathDB" id="FungiDB:BDV34DRAFT_227629"/>
<keyword evidence="3" id="KW-1185">Reference proteome</keyword>
<feature type="compositionally biased region" description="Low complexity" evidence="1">
    <location>
        <begin position="7"/>
        <end position="26"/>
    </location>
</feature>
<protein>
    <submittedName>
        <fullName evidence="2">Uncharacterized protein</fullName>
    </submittedName>
</protein>
<dbReference type="EMBL" id="ML734994">
    <property type="protein sequence ID" value="KAB8203209.1"/>
    <property type="molecule type" value="Genomic_DNA"/>
</dbReference>
<dbReference type="OMA" id="GNHISNM"/>
<accession>A0A5N6DDX8</accession>
<feature type="compositionally biased region" description="Polar residues" evidence="1">
    <location>
        <begin position="88"/>
        <end position="103"/>
    </location>
</feature>
<feature type="region of interest" description="Disordered" evidence="1">
    <location>
        <begin position="82"/>
        <end position="109"/>
    </location>
</feature>